<evidence type="ECO:0000313" key="4">
    <source>
        <dbReference type="Proteomes" id="UP001304300"/>
    </source>
</evidence>
<evidence type="ECO:0000259" key="2">
    <source>
        <dbReference type="Pfam" id="PF13369"/>
    </source>
</evidence>
<dbReference type="AlphaFoldDB" id="A0AAQ3QTX0"/>
<protein>
    <submittedName>
        <fullName evidence="3">Transglutaminase-like domain-containing protein</fullName>
    </submittedName>
</protein>
<feature type="domain" description="Protein SirB1 N-terminal" evidence="2">
    <location>
        <begin position="112"/>
        <end position="257"/>
    </location>
</feature>
<organism evidence="3 4">
    <name type="scientific">Rubellicoccus peritrichatus</name>
    <dbReference type="NCBI Taxonomy" id="3080537"/>
    <lineage>
        <taxon>Bacteria</taxon>
        <taxon>Pseudomonadati</taxon>
        <taxon>Verrucomicrobiota</taxon>
        <taxon>Opitutia</taxon>
        <taxon>Puniceicoccales</taxon>
        <taxon>Cerasicoccaceae</taxon>
        <taxon>Rubellicoccus</taxon>
    </lineage>
</organism>
<evidence type="ECO:0000313" key="3">
    <source>
        <dbReference type="EMBL" id="WOO41791.1"/>
    </source>
</evidence>
<dbReference type="RefSeq" id="WP_317834275.1">
    <property type="nucleotide sequence ID" value="NZ_CP136920.1"/>
</dbReference>
<dbReference type="Pfam" id="PF13369">
    <property type="entry name" value="Transglut_core2"/>
    <property type="match status" value="1"/>
</dbReference>
<proteinExistence type="inferred from homology"/>
<dbReference type="KEGG" id="puo:RZN69_01730"/>
<dbReference type="EMBL" id="CP136920">
    <property type="protein sequence ID" value="WOO41791.1"/>
    <property type="molecule type" value="Genomic_DNA"/>
</dbReference>
<name>A0AAQ3QTX0_9BACT</name>
<dbReference type="PANTHER" id="PTHR31350">
    <property type="entry name" value="SI:DKEY-261L7.2"/>
    <property type="match status" value="1"/>
</dbReference>
<accession>A0AAQ3QTX0</accession>
<dbReference type="PANTHER" id="PTHR31350:SF21">
    <property type="entry name" value="F-BOX ONLY PROTEIN 21"/>
    <property type="match status" value="1"/>
</dbReference>
<gene>
    <name evidence="3" type="ORF">RZN69_01730</name>
</gene>
<reference evidence="3 4" key="1">
    <citation type="submission" date="2023-10" db="EMBL/GenBank/DDBJ databases">
        <title>Rubellicoccus peritrichatus gen. nov., sp. nov., isolated from an algae of coral reef tank.</title>
        <authorList>
            <person name="Luo J."/>
        </authorList>
    </citation>
    <scope>NUCLEOTIDE SEQUENCE [LARGE SCALE GENOMIC DNA]</scope>
    <source>
        <strain evidence="3 4">CR14</strain>
    </source>
</reference>
<sequence length="290" mass="33115">MDDADVKHYETGREAALISLLDDPSTAVQSALLKEFQQTIDVAVDLLRRIAESGEMPQAEAARYYLRELGAEDTTGAFIAFIRSYQYELETGSILLDRTLHPHVEPSDICVFLDEMADRVRELMVKPATPFEQCRILNRVIFHEYGFAGDQDDFYHPHNCFLHKVIERRRGLPISLSIIYLLVAYRCGIELDPVGMPGRFMVGCFTAGEPFYIDVFEGGAFRTREDLDVILEGFQLPPEDNFFMPLPVGDVILRCCRNLVNQFTRSEEAESARLFANFVNEFESAYQQQD</sequence>
<evidence type="ECO:0000256" key="1">
    <source>
        <dbReference type="ARBA" id="ARBA00007100"/>
    </source>
</evidence>
<keyword evidence="4" id="KW-1185">Reference proteome</keyword>
<comment type="similarity">
    <text evidence="1">Belongs to the UPF0162 family.</text>
</comment>
<dbReference type="Proteomes" id="UP001304300">
    <property type="component" value="Chromosome"/>
</dbReference>
<dbReference type="InterPro" id="IPR032698">
    <property type="entry name" value="SirB1_N"/>
</dbReference>